<keyword evidence="1" id="KW-0472">Membrane</keyword>
<proteinExistence type="predicted"/>
<evidence type="ECO:0000256" key="1">
    <source>
        <dbReference type="SAM" id="Phobius"/>
    </source>
</evidence>
<keyword evidence="1" id="KW-1133">Transmembrane helix</keyword>
<reference evidence="3" key="1">
    <citation type="submission" date="2016-11" db="UniProtKB">
        <authorList>
            <consortium name="WormBaseParasite"/>
        </authorList>
    </citation>
    <scope>IDENTIFICATION</scope>
</reference>
<keyword evidence="2" id="KW-1185">Reference proteome</keyword>
<evidence type="ECO:0000313" key="2">
    <source>
        <dbReference type="Proteomes" id="UP000095283"/>
    </source>
</evidence>
<feature type="transmembrane region" description="Helical" evidence="1">
    <location>
        <begin position="26"/>
        <end position="44"/>
    </location>
</feature>
<dbReference type="SUPFAM" id="SSF50814">
    <property type="entry name" value="Lipocalins"/>
    <property type="match status" value="1"/>
</dbReference>
<keyword evidence="1" id="KW-0812">Transmembrane</keyword>
<protein>
    <submittedName>
        <fullName evidence="3">Lipocln_cytosolic_FA-bd_dom domain-containing protein</fullName>
    </submittedName>
</protein>
<dbReference type="InterPro" id="IPR012674">
    <property type="entry name" value="Calycin"/>
</dbReference>
<dbReference type="Proteomes" id="UP000095283">
    <property type="component" value="Unplaced"/>
</dbReference>
<dbReference type="AlphaFoldDB" id="A0A1I7XAB8"/>
<sequence length="171" mass="19395">MANTGLSEWKAAKMINFHSYFPRSNYQRHCIIFVIIALSCIFTISSTNCQVKLSYPTLEALQYNGSWFVIAHKAPSSHSFLPSSVKSSLIKLQIDGENLNMTEYHSIDDTCMPSLSGIWTKKQDSYLMEVRTATGQLFSMDLRAIYHDYSGEQNEEMNLVIYGCSKTDSYG</sequence>
<dbReference type="WBParaSite" id="Hba_14463">
    <property type="protein sequence ID" value="Hba_14463"/>
    <property type="gene ID" value="Hba_14463"/>
</dbReference>
<name>A0A1I7XAB8_HETBA</name>
<evidence type="ECO:0000313" key="3">
    <source>
        <dbReference type="WBParaSite" id="Hba_14463"/>
    </source>
</evidence>
<organism evidence="2 3">
    <name type="scientific">Heterorhabditis bacteriophora</name>
    <name type="common">Entomopathogenic nematode worm</name>
    <dbReference type="NCBI Taxonomy" id="37862"/>
    <lineage>
        <taxon>Eukaryota</taxon>
        <taxon>Metazoa</taxon>
        <taxon>Ecdysozoa</taxon>
        <taxon>Nematoda</taxon>
        <taxon>Chromadorea</taxon>
        <taxon>Rhabditida</taxon>
        <taxon>Rhabditina</taxon>
        <taxon>Rhabditomorpha</taxon>
        <taxon>Strongyloidea</taxon>
        <taxon>Heterorhabditidae</taxon>
        <taxon>Heterorhabditis</taxon>
    </lineage>
</organism>
<accession>A0A1I7XAB8</accession>